<dbReference type="Proteomes" id="UP000192939">
    <property type="component" value="Unassembled WGS sequence"/>
</dbReference>
<dbReference type="RefSeq" id="WP_139817552.1">
    <property type="nucleotide sequence ID" value="NZ_FXAE01000049.1"/>
</dbReference>
<protein>
    <recommendedName>
        <fullName evidence="4">Lipoprotein</fullName>
    </recommendedName>
</protein>
<organism evidence="2 3">
    <name type="scientific">Paenibacillus barengoltzii J12</name>
    <dbReference type="NCBI Taxonomy" id="935846"/>
    <lineage>
        <taxon>Bacteria</taxon>
        <taxon>Bacillati</taxon>
        <taxon>Bacillota</taxon>
        <taxon>Bacilli</taxon>
        <taxon>Bacillales</taxon>
        <taxon>Paenibacillaceae</taxon>
        <taxon>Paenibacillus</taxon>
    </lineage>
</organism>
<name>A0ABY1M1N4_9BACL</name>
<reference evidence="2 3" key="1">
    <citation type="submission" date="2017-04" db="EMBL/GenBank/DDBJ databases">
        <authorList>
            <person name="Varghese N."/>
            <person name="Submissions S."/>
        </authorList>
    </citation>
    <scope>NUCLEOTIDE SEQUENCE [LARGE SCALE GENOMIC DNA]</scope>
    <source>
        <strain evidence="2 3">J12</strain>
    </source>
</reference>
<dbReference type="EMBL" id="FXAE01000049">
    <property type="protein sequence ID" value="SMF55489.1"/>
    <property type="molecule type" value="Genomic_DNA"/>
</dbReference>
<sequence>MRKYIYPILACVLVASLVLTGCEGSRSDVLDPENHLPDQEIKGITIENLPMDNEEYAILKAAGSDRALIFDVNLGKVQADRVHIWIDDYENGEKVGSLFGMESSIDQVHDNSFRLYLTTLAMGNGDEVWTLAFRQNGNVVSSKTELPKQDYDSAMTHPMTSITANPNETAVLGVIARNKGKDHMESSDDVDALIRDNQAVYVMRCTVIKDQ</sequence>
<keyword evidence="1" id="KW-0732">Signal</keyword>
<gene>
    <name evidence="2" type="ORF">SAMN02744124_03670</name>
</gene>
<comment type="caution">
    <text evidence="2">The sequence shown here is derived from an EMBL/GenBank/DDBJ whole genome shotgun (WGS) entry which is preliminary data.</text>
</comment>
<evidence type="ECO:0000313" key="3">
    <source>
        <dbReference type="Proteomes" id="UP000192939"/>
    </source>
</evidence>
<evidence type="ECO:0000313" key="2">
    <source>
        <dbReference type="EMBL" id="SMF55489.1"/>
    </source>
</evidence>
<evidence type="ECO:0008006" key="4">
    <source>
        <dbReference type="Google" id="ProtNLM"/>
    </source>
</evidence>
<feature type="signal peptide" evidence="1">
    <location>
        <begin position="1"/>
        <end position="21"/>
    </location>
</feature>
<evidence type="ECO:0000256" key="1">
    <source>
        <dbReference type="SAM" id="SignalP"/>
    </source>
</evidence>
<accession>A0ABY1M1N4</accession>
<feature type="chain" id="PRO_5047546933" description="Lipoprotein" evidence="1">
    <location>
        <begin position="22"/>
        <end position="211"/>
    </location>
</feature>
<dbReference type="PROSITE" id="PS51257">
    <property type="entry name" value="PROKAR_LIPOPROTEIN"/>
    <property type="match status" value="1"/>
</dbReference>
<proteinExistence type="predicted"/>
<keyword evidence="3" id="KW-1185">Reference proteome</keyword>